<dbReference type="Pfam" id="PF03999">
    <property type="entry name" value="MAP65_ASE1"/>
    <property type="match status" value="1"/>
</dbReference>
<evidence type="ECO:0000256" key="12">
    <source>
        <dbReference type="ARBA" id="ARBA00023128"/>
    </source>
</evidence>
<sequence length="1298" mass="149982">MSANMESFDESDFFDDDSFIESFATHYLHHIGVTLEPIIKEIANTWVSIGLPSSMREERVLQMDSDFVSVAKKIEANIKEFHSNQLNIRENKLKEINQILKSLSFDPYKLDYEKSILVQNSMLQKKYDELLEVKSEREQQMEHLSSKIKKVVHLLGLSYHVPDFKTDIPSEEELMELASKLLKNEQVLNERRKRLDLLRNIMLKYQDDLEYYPENETERMILGPIESFIYSKSNMVSLATFHKKIEQLYSETMAQVASMKDKLMNLFKRLETDENTKNSFFESLTGTLPHQIKMLEEEITFYENLKQQYMEKFIHNIRSEIEPLIRDCRVSEFNFSILESVDYSEDLLNKHEEELSTLKTYKSIYEKIFLKLDEYESLMEKLLELEKKMNDPNRFNNRGGALLTNERERRTLNKKLPRLESEIKLMVTSSQSSENIPFNNYGLDITEVFSANWEHFKQVLDEEKSKQSSVCNKSNVGSAKKINLAARQKARVPFSPKANGSGTSRKLFTPTKITSSNLRSNEIENEVEFQKHLGKDLHSTMLGCDDGFKSQSRLIISSPTPRALNRRRSKSVGSLIGSAGVTMNGPSKPVSEIIHCNDIDEPKKLSREDWRKAKELEEARKAGTAPAEVDEEGKDINPHIPQYISSTPWYYGSQGPTLKHQRAPEEKPVSSLNEYFIRGQKGKIVTKFRKGACENCGAMTHKKKDCLERPRKVGAKYSGENFAADELLLPKLQHDYDGKRDRWNGYDPMMYRSVIEEHAKVEEAKRILKEEKLKQDLIKDADDVGDVDNDGGSNKDSDEEEDEKYADHIDMPGTKVDSKQRITVRNLRIREDTAKYLRNLDPESAYYDPKTRSMRDNPYKNTGKSPEELQYAGDNFIRYSGDTNKVSQAQLFSWEISEKGIDLHLQAEPTKAELIHRELDLKKEDIKETIKENILSKYGGKEYLEAPPKELIYAQTEDYVEYSRAGKIIKGERRAPIKSRFNENVFVNNHTTVWGSFWKAGKWGYKCCHSFLHNSYCTGTLAQSVSETNMLLVDPDQEESSINDANTSENNKDKQKDMGKKVSKKKKYYDKINKDDEIDPDKLKEALVKEELNKKDAQRLLQMDERKRAYNSKYDEGPITNEEIEAYNIKRQRSEDPMKSWVDVNENGPGQIETPLHSLVRNTAPTLQSLERLLLDAQKESTQSSLKGSFLGSSSPPPISPDGMNTPPNSLFYTNNELILDRNHSNTDWLWDWNNRDQLSKEWISMQPFRKQRLTLRQWIVRRGILSKEVLSVLFLTNVLSLLLGAGIGYTIILRKAI</sequence>
<feature type="region of interest" description="Disordered" evidence="17">
    <location>
        <begin position="617"/>
        <end position="637"/>
    </location>
</feature>
<evidence type="ECO:0000256" key="13">
    <source>
        <dbReference type="ARBA" id="ARBA00023136"/>
    </source>
</evidence>
<comment type="subcellular location">
    <subcellularLocation>
        <location evidence="2">Membrane</location>
        <topology evidence="2">Single-pass membrane protein</topology>
    </subcellularLocation>
    <subcellularLocation>
        <location evidence="3">Mitochondrion membrane</location>
    </subcellularLocation>
    <subcellularLocation>
        <location evidence="1 16">Nucleus</location>
    </subcellularLocation>
</comment>
<dbReference type="GO" id="GO:0031966">
    <property type="term" value="C:mitochondrial membrane"/>
    <property type="evidence" value="ECO:0007669"/>
    <property type="project" value="UniProtKB-SubCell"/>
</dbReference>
<evidence type="ECO:0000313" key="21">
    <source>
        <dbReference type="Proteomes" id="UP001142055"/>
    </source>
</evidence>
<evidence type="ECO:0000256" key="15">
    <source>
        <dbReference type="ARBA" id="ARBA00023242"/>
    </source>
</evidence>
<dbReference type="GO" id="GO:0005681">
    <property type="term" value="C:spliceosomal complex"/>
    <property type="evidence" value="ECO:0007669"/>
    <property type="project" value="UniProtKB-UniRule"/>
</dbReference>
<feature type="domain" description="Pre-mRNA-splicing factor SLU7" evidence="19">
    <location>
        <begin position="735"/>
        <end position="996"/>
    </location>
</feature>
<evidence type="ECO:0000256" key="11">
    <source>
        <dbReference type="ARBA" id="ARBA00022989"/>
    </source>
</evidence>
<evidence type="ECO:0000256" key="3">
    <source>
        <dbReference type="ARBA" id="ARBA00004325"/>
    </source>
</evidence>
<keyword evidence="8 18" id="KW-0812">Transmembrane</keyword>
<feature type="compositionally biased region" description="Basic and acidic residues" evidence="17">
    <location>
        <begin position="849"/>
        <end position="858"/>
    </location>
</feature>
<evidence type="ECO:0000256" key="4">
    <source>
        <dbReference type="ARBA" id="ARBA00007203"/>
    </source>
</evidence>
<dbReference type="InterPro" id="IPR021715">
    <property type="entry name" value="Slu7_dom"/>
</dbReference>
<dbReference type="EMBL" id="JAPWDV010000001">
    <property type="protein sequence ID" value="KAJ6222495.1"/>
    <property type="molecule type" value="Genomic_DNA"/>
</dbReference>
<evidence type="ECO:0000256" key="6">
    <source>
        <dbReference type="ARBA" id="ARBA00021377"/>
    </source>
</evidence>
<dbReference type="Pfam" id="PF06553">
    <property type="entry name" value="BNIP3"/>
    <property type="match status" value="1"/>
</dbReference>
<keyword evidence="13 18" id="KW-0472">Membrane</keyword>
<evidence type="ECO:0000256" key="18">
    <source>
        <dbReference type="SAM" id="Phobius"/>
    </source>
</evidence>
<dbReference type="Proteomes" id="UP001142055">
    <property type="component" value="Chromosome 1"/>
</dbReference>
<dbReference type="GO" id="GO:0042802">
    <property type="term" value="F:identical protein binding"/>
    <property type="evidence" value="ECO:0007669"/>
    <property type="project" value="UniProtKB-ARBA"/>
</dbReference>
<organism evidence="20 21">
    <name type="scientific">Blomia tropicalis</name>
    <name type="common">Mite</name>
    <dbReference type="NCBI Taxonomy" id="40697"/>
    <lineage>
        <taxon>Eukaryota</taxon>
        <taxon>Metazoa</taxon>
        <taxon>Ecdysozoa</taxon>
        <taxon>Arthropoda</taxon>
        <taxon>Chelicerata</taxon>
        <taxon>Arachnida</taxon>
        <taxon>Acari</taxon>
        <taxon>Acariformes</taxon>
        <taxon>Sarcoptiformes</taxon>
        <taxon>Astigmata</taxon>
        <taxon>Glycyphagoidea</taxon>
        <taxon>Echimyopodidae</taxon>
        <taxon>Blomia</taxon>
    </lineage>
</organism>
<evidence type="ECO:0000256" key="2">
    <source>
        <dbReference type="ARBA" id="ARBA00004167"/>
    </source>
</evidence>
<dbReference type="GO" id="GO:0030628">
    <property type="term" value="F:pre-mRNA 3'-splice site binding"/>
    <property type="evidence" value="ECO:0007669"/>
    <property type="project" value="UniProtKB-UniRule"/>
</dbReference>
<keyword evidence="7 16" id="KW-0507">mRNA processing</keyword>
<dbReference type="Pfam" id="PF11708">
    <property type="entry name" value="Slu7"/>
    <property type="match status" value="1"/>
</dbReference>
<dbReference type="InterPro" id="IPR010548">
    <property type="entry name" value="BNIP3"/>
</dbReference>
<keyword evidence="21" id="KW-1185">Reference proteome</keyword>
<keyword evidence="9" id="KW-0053">Apoptosis</keyword>
<feature type="transmembrane region" description="Helical" evidence="18">
    <location>
        <begin position="1270"/>
        <end position="1293"/>
    </location>
</feature>
<reference evidence="20" key="1">
    <citation type="submission" date="2022-12" db="EMBL/GenBank/DDBJ databases">
        <title>Genome assemblies of Blomia tropicalis.</title>
        <authorList>
            <person name="Cui Y."/>
        </authorList>
    </citation>
    <scope>NUCLEOTIDE SEQUENCE</scope>
    <source>
        <tissue evidence="20">Adult mites</tissue>
    </source>
</reference>
<feature type="region of interest" description="Disordered" evidence="17">
    <location>
        <begin position="847"/>
        <end position="867"/>
    </location>
</feature>
<accession>A0A9Q0MAV8</accession>
<protein>
    <recommendedName>
        <fullName evidence="6 16">Pre-mRNA-splicing factor SLU7</fullName>
    </recommendedName>
</protein>
<keyword evidence="12" id="KW-0496">Mitochondrion</keyword>
<comment type="subunit">
    <text evidence="16">Associated with the spliceosome.</text>
</comment>
<proteinExistence type="inferred from homology"/>
<evidence type="ECO:0000256" key="1">
    <source>
        <dbReference type="ARBA" id="ARBA00004123"/>
    </source>
</evidence>
<evidence type="ECO:0000256" key="17">
    <source>
        <dbReference type="SAM" id="MobiDB-lite"/>
    </source>
</evidence>
<evidence type="ECO:0000256" key="9">
    <source>
        <dbReference type="ARBA" id="ARBA00022703"/>
    </source>
</evidence>
<name>A0A9Q0MAV8_BLOTA</name>
<dbReference type="Gene3D" id="1.20.58.1520">
    <property type="match status" value="1"/>
</dbReference>
<feature type="region of interest" description="Disordered" evidence="17">
    <location>
        <begin position="779"/>
        <end position="812"/>
    </location>
</feature>
<evidence type="ECO:0000259" key="19">
    <source>
        <dbReference type="Pfam" id="PF11708"/>
    </source>
</evidence>
<keyword evidence="14 16" id="KW-0508">mRNA splicing</keyword>
<dbReference type="PANTHER" id="PTHR12942:SF2">
    <property type="entry name" value="PRE-MRNA-SPLICING FACTOR SLU7"/>
    <property type="match status" value="1"/>
</dbReference>
<comment type="function">
    <text evidence="16">Involved in pre-mRNA splicing.</text>
</comment>
<comment type="similarity">
    <text evidence="5">Belongs to the NIP3 family.</text>
</comment>
<feature type="region of interest" description="Disordered" evidence="17">
    <location>
        <begin position="1184"/>
        <end position="1205"/>
    </location>
</feature>
<evidence type="ECO:0000256" key="8">
    <source>
        <dbReference type="ARBA" id="ARBA00022692"/>
    </source>
</evidence>
<evidence type="ECO:0000313" key="20">
    <source>
        <dbReference type="EMBL" id="KAJ6222495.1"/>
    </source>
</evidence>
<comment type="similarity">
    <text evidence="4 16">Belongs to the SLU7 family.</text>
</comment>
<keyword evidence="15 16" id="KW-0539">Nucleus</keyword>
<feature type="region of interest" description="Disordered" evidence="17">
    <location>
        <begin position="1036"/>
        <end position="1066"/>
    </location>
</feature>
<dbReference type="PANTHER" id="PTHR12942">
    <property type="entry name" value="STEP II SPLICING FACTOR SLU7"/>
    <property type="match status" value="1"/>
</dbReference>
<dbReference type="GO" id="GO:0006915">
    <property type="term" value="P:apoptotic process"/>
    <property type="evidence" value="ECO:0007669"/>
    <property type="project" value="UniProtKB-KW"/>
</dbReference>
<evidence type="ECO:0000256" key="16">
    <source>
        <dbReference type="RuleBase" id="RU367071"/>
    </source>
</evidence>
<feature type="compositionally biased region" description="Basic and acidic residues" evidence="17">
    <location>
        <begin position="1050"/>
        <end position="1060"/>
    </location>
</feature>
<keyword evidence="10 16" id="KW-0747">Spliceosome</keyword>
<dbReference type="GO" id="GO:0000398">
    <property type="term" value="P:mRNA splicing, via spliceosome"/>
    <property type="evidence" value="ECO:0007669"/>
    <property type="project" value="UniProtKB-UniRule"/>
</dbReference>
<feature type="compositionally biased region" description="Low complexity" evidence="17">
    <location>
        <begin position="1184"/>
        <end position="1194"/>
    </location>
</feature>
<evidence type="ECO:0000256" key="5">
    <source>
        <dbReference type="ARBA" id="ARBA00007710"/>
    </source>
</evidence>
<comment type="caution">
    <text evidence="20">The sequence shown here is derived from an EMBL/GenBank/DDBJ whole genome shotgun (WGS) entry which is preliminary data.</text>
</comment>
<keyword evidence="11 18" id="KW-1133">Transmembrane helix</keyword>
<gene>
    <name evidence="20" type="ORF">RDWZM_001040</name>
</gene>
<evidence type="ECO:0000256" key="7">
    <source>
        <dbReference type="ARBA" id="ARBA00022664"/>
    </source>
</evidence>
<evidence type="ECO:0000256" key="10">
    <source>
        <dbReference type="ARBA" id="ARBA00022728"/>
    </source>
</evidence>
<evidence type="ECO:0000256" key="14">
    <source>
        <dbReference type="ARBA" id="ARBA00023187"/>
    </source>
</evidence>
<dbReference type="InterPro" id="IPR039974">
    <property type="entry name" value="Splicing_factor_SLU7"/>
</dbReference>
<dbReference type="GO" id="GO:0043065">
    <property type="term" value="P:positive regulation of apoptotic process"/>
    <property type="evidence" value="ECO:0007669"/>
    <property type="project" value="InterPro"/>
</dbReference>